<dbReference type="PROSITE" id="PS00170">
    <property type="entry name" value="CSA_PPIASE_1"/>
    <property type="match status" value="1"/>
</dbReference>
<dbReference type="Pfam" id="PF00160">
    <property type="entry name" value="Pro_isomerase"/>
    <property type="match status" value="1"/>
</dbReference>
<keyword evidence="3 4" id="KW-0413">Isomerase</keyword>
<comment type="similarity">
    <text evidence="4">Belongs to the cyclophilin-type PPIase family.</text>
</comment>
<feature type="domain" description="PPIase cyclophilin-type" evidence="5">
    <location>
        <begin position="47"/>
        <end position="211"/>
    </location>
</feature>
<dbReference type="Gene3D" id="2.40.100.10">
    <property type="entry name" value="Cyclophilin-like"/>
    <property type="match status" value="1"/>
</dbReference>
<dbReference type="InterPro" id="IPR029000">
    <property type="entry name" value="Cyclophilin-like_dom_sf"/>
</dbReference>
<name>A0A2C6LC39_9APIC</name>
<comment type="catalytic activity">
    <reaction evidence="1 4">
        <text>[protein]-peptidylproline (omega=180) = [protein]-peptidylproline (omega=0)</text>
        <dbReference type="Rhea" id="RHEA:16237"/>
        <dbReference type="Rhea" id="RHEA-COMP:10747"/>
        <dbReference type="Rhea" id="RHEA-COMP:10748"/>
        <dbReference type="ChEBI" id="CHEBI:83833"/>
        <dbReference type="ChEBI" id="CHEBI:83834"/>
        <dbReference type="EC" id="5.2.1.8"/>
    </reaction>
</comment>
<dbReference type="EC" id="5.2.1.8" evidence="4"/>
<evidence type="ECO:0000259" key="5">
    <source>
        <dbReference type="PROSITE" id="PS50072"/>
    </source>
</evidence>
<comment type="function">
    <text evidence="4">PPIases accelerate the folding of proteins. It catalyzes the cis-trans isomerization of proline imidic peptide bonds in oligopeptides.</text>
</comment>
<dbReference type="SUPFAM" id="SSF50891">
    <property type="entry name" value="Cyclophilin-like"/>
    <property type="match status" value="1"/>
</dbReference>
<dbReference type="PROSITE" id="PS50072">
    <property type="entry name" value="CSA_PPIASE_2"/>
    <property type="match status" value="1"/>
</dbReference>
<dbReference type="GO" id="GO:0003755">
    <property type="term" value="F:peptidyl-prolyl cis-trans isomerase activity"/>
    <property type="evidence" value="ECO:0007669"/>
    <property type="project" value="UniProtKB-UniRule"/>
</dbReference>
<keyword evidence="7" id="KW-1185">Reference proteome</keyword>
<accession>A0A2C6LC39</accession>
<evidence type="ECO:0000313" key="7">
    <source>
        <dbReference type="Proteomes" id="UP000221165"/>
    </source>
</evidence>
<dbReference type="PRINTS" id="PR00153">
    <property type="entry name" value="CSAPPISMRASE"/>
</dbReference>
<dbReference type="GeneID" id="94423932"/>
<keyword evidence="2 4" id="KW-0697">Rotamase</keyword>
<evidence type="ECO:0000256" key="4">
    <source>
        <dbReference type="RuleBase" id="RU363019"/>
    </source>
</evidence>
<evidence type="ECO:0000256" key="2">
    <source>
        <dbReference type="ARBA" id="ARBA00023110"/>
    </source>
</evidence>
<dbReference type="VEuPathDB" id="ToxoDB:CSUI_000487"/>
<dbReference type="PANTHER" id="PTHR11071:SF561">
    <property type="entry name" value="PEPTIDYL-PROLYL CIS-TRANS ISOMERASE D-RELATED"/>
    <property type="match status" value="1"/>
</dbReference>
<dbReference type="FunFam" id="2.40.100.10:FF:000025">
    <property type="entry name" value="Peptidyl-prolyl cis-trans isomerase CYP19-2"/>
    <property type="match status" value="1"/>
</dbReference>
<dbReference type="GO" id="GO:0016018">
    <property type="term" value="F:cyclosporin A binding"/>
    <property type="evidence" value="ECO:0007669"/>
    <property type="project" value="TreeGrafter"/>
</dbReference>
<organism evidence="6 7">
    <name type="scientific">Cystoisospora suis</name>
    <dbReference type="NCBI Taxonomy" id="483139"/>
    <lineage>
        <taxon>Eukaryota</taxon>
        <taxon>Sar</taxon>
        <taxon>Alveolata</taxon>
        <taxon>Apicomplexa</taxon>
        <taxon>Conoidasida</taxon>
        <taxon>Coccidia</taxon>
        <taxon>Eucoccidiorida</taxon>
        <taxon>Eimeriorina</taxon>
        <taxon>Sarcocystidae</taxon>
        <taxon>Cystoisospora</taxon>
    </lineage>
</organism>
<dbReference type="GO" id="GO:0005737">
    <property type="term" value="C:cytoplasm"/>
    <property type="evidence" value="ECO:0007669"/>
    <property type="project" value="TreeGrafter"/>
</dbReference>
<protein>
    <recommendedName>
        <fullName evidence="4">Peptidyl-prolyl cis-trans isomerase</fullName>
        <shortName evidence="4">PPIase</shortName>
        <ecNumber evidence="4">5.2.1.8</ecNumber>
    </recommendedName>
</protein>
<dbReference type="EMBL" id="MIGC01000186">
    <property type="protein sequence ID" value="PHJ25667.1"/>
    <property type="molecule type" value="Genomic_DNA"/>
</dbReference>
<evidence type="ECO:0000313" key="6">
    <source>
        <dbReference type="EMBL" id="PHJ25667.1"/>
    </source>
</evidence>
<dbReference type="PANTHER" id="PTHR11071">
    <property type="entry name" value="PEPTIDYL-PROLYL CIS-TRANS ISOMERASE"/>
    <property type="match status" value="1"/>
</dbReference>
<dbReference type="OrthoDB" id="193499at2759"/>
<dbReference type="Proteomes" id="UP000221165">
    <property type="component" value="Unassembled WGS sequence"/>
</dbReference>
<sequence length="212" mass="23116">MAPAPVASVTASSAPVTENNLPAGISYAEAMEGGSRPLQHPDNPVVFFDISIGTHEAGRIKLELFKNIAPKCSENFRQFCTGEYRQNQVPIGYKGVSFHRIIKDFMIQGGDFVKGDGTGCMSIYGSSFPDEAFILPHFRSGLLSMANSGPNTNGCQFFITCSKCDWLNKKHVVFGQVLGKDSMQVVRKIEHVTVDGNNRPRVPVTVTQCGEL</sequence>
<gene>
    <name evidence="6" type="ORF">CSUI_000487</name>
</gene>
<dbReference type="InterPro" id="IPR002130">
    <property type="entry name" value="Cyclophilin-type_PPIase_dom"/>
</dbReference>
<evidence type="ECO:0000256" key="3">
    <source>
        <dbReference type="ARBA" id="ARBA00023235"/>
    </source>
</evidence>
<dbReference type="GO" id="GO:0006457">
    <property type="term" value="P:protein folding"/>
    <property type="evidence" value="ECO:0007669"/>
    <property type="project" value="InterPro"/>
</dbReference>
<proteinExistence type="inferred from homology"/>
<evidence type="ECO:0000256" key="1">
    <source>
        <dbReference type="ARBA" id="ARBA00000971"/>
    </source>
</evidence>
<reference evidence="6 7" key="1">
    <citation type="journal article" date="2017" name="Int. J. Parasitol.">
        <title>The genome of the protozoan parasite Cystoisospora suis and a reverse vaccinology approach to identify vaccine candidates.</title>
        <authorList>
            <person name="Palmieri N."/>
            <person name="Shrestha A."/>
            <person name="Ruttkowski B."/>
            <person name="Beck T."/>
            <person name="Vogl C."/>
            <person name="Tomley F."/>
            <person name="Blake D.P."/>
            <person name="Joachim A."/>
        </authorList>
    </citation>
    <scope>NUCLEOTIDE SEQUENCE [LARGE SCALE GENOMIC DNA]</scope>
    <source>
        <strain evidence="6 7">Wien I</strain>
    </source>
</reference>
<dbReference type="AlphaFoldDB" id="A0A2C6LC39"/>
<dbReference type="RefSeq" id="XP_067927313.1">
    <property type="nucleotide sequence ID" value="XM_068060721.1"/>
</dbReference>
<comment type="caution">
    <text evidence="6">The sequence shown here is derived from an EMBL/GenBank/DDBJ whole genome shotgun (WGS) entry which is preliminary data.</text>
</comment>
<dbReference type="InterPro" id="IPR020892">
    <property type="entry name" value="Cyclophilin-type_PPIase_CS"/>
</dbReference>